<keyword evidence="2" id="KW-1185">Reference proteome</keyword>
<evidence type="ECO:0000313" key="1">
    <source>
        <dbReference type="EMBL" id="KIJ42847.1"/>
    </source>
</evidence>
<name>A0A0C9VM20_SPHS4</name>
<dbReference type="EMBL" id="KN837127">
    <property type="protein sequence ID" value="KIJ42847.1"/>
    <property type="molecule type" value="Genomic_DNA"/>
</dbReference>
<dbReference type="CDD" id="cd21037">
    <property type="entry name" value="MLKL_NTD"/>
    <property type="match status" value="1"/>
</dbReference>
<gene>
    <name evidence="1" type="ORF">M422DRAFT_31151</name>
</gene>
<dbReference type="Proteomes" id="UP000054279">
    <property type="component" value="Unassembled WGS sequence"/>
</dbReference>
<dbReference type="HOGENOM" id="CLU_1620123_0_0_1"/>
<sequence length="169" mass="19189">MSLPHKITFWKKESRRKGSACTLQVAKLTIAVGNVIPGMGGLIKGAAGAFVTLLEPVQQMGKNKDDCKLLITSITQVLETVNKELKTVPLLEGITLDTYSKVWYNIERSLENTKERLIRLNSESRFFPRYLRANKIRHIISSYETEMQRLQNNFLVSTSPYLDSTTKLL</sequence>
<dbReference type="InterPro" id="IPR059179">
    <property type="entry name" value="MLKL-like_MCAfunc"/>
</dbReference>
<organism evidence="1 2">
    <name type="scientific">Sphaerobolus stellatus (strain SS14)</name>
    <dbReference type="NCBI Taxonomy" id="990650"/>
    <lineage>
        <taxon>Eukaryota</taxon>
        <taxon>Fungi</taxon>
        <taxon>Dikarya</taxon>
        <taxon>Basidiomycota</taxon>
        <taxon>Agaricomycotina</taxon>
        <taxon>Agaricomycetes</taxon>
        <taxon>Phallomycetidae</taxon>
        <taxon>Geastrales</taxon>
        <taxon>Sphaerobolaceae</taxon>
        <taxon>Sphaerobolus</taxon>
    </lineage>
</organism>
<protein>
    <submittedName>
        <fullName evidence="1">Uncharacterized protein</fullName>
    </submittedName>
</protein>
<reference evidence="1 2" key="1">
    <citation type="submission" date="2014-06" db="EMBL/GenBank/DDBJ databases">
        <title>Evolutionary Origins and Diversification of the Mycorrhizal Mutualists.</title>
        <authorList>
            <consortium name="DOE Joint Genome Institute"/>
            <consortium name="Mycorrhizal Genomics Consortium"/>
            <person name="Kohler A."/>
            <person name="Kuo A."/>
            <person name="Nagy L.G."/>
            <person name="Floudas D."/>
            <person name="Copeland A."/>
            <person name="Barry K.W."/>
            <person name="Cichocki N."/>
            <person name="Veneault-Fourrey C."/>
            <person name="LaButti K."/>
            <person name="Lindquist E.A."/>
            <person name="Lipzen A."/>
            <person name="Lundell T."/>
            <person name="Morin E."/>
            <person name="Murat C."/>
            <person name="Riley R."/>
            <person name="Ohm R."/>
            <person name="Sun H."/>
            <person name="Tunlid A."/>
            <person name="Henrissat B."/>
            <person name="Grigoriev I.V."/>
            <person name="Hibbett D.S."/>
            <person name="Martin F."/>
        </authorList>
    </citation>
    <scope>NUCLEOTIDE SEQUENCE [LARGE SCALE GENOMIC DNA]</scope>
    <source>
        <strain evidence="1 2">SS14</strain>
    </source>
</reference>
<dbReference type="AlphaFoldDB" id="A0A0C9VM20"/>
<evidence type="ECO:0000313" key="2">
    <source>
        <dbReference type="Proteomes" id="UP000054279"/>
    </source>
</evidence>
<proteinExistence type="predicted"/>
<accession>A0A0C9VM20</accession>